<reference evidence="2 3" key="1">
    <citation type="submission" date="2019-12" db="EMBL/GenBank/DDBJ databases">
        <title>Whole genome shotgun sequence of Streptomyces caniferus NBRC 15389.</title>
        <authorList>
            <person name="Ichikawa N."/>
            <person name="Kimura A."/>
            <person name="Kitahashi Y."/>
            <person name="Komaki H."/>
            <person name="Tamura T."/>
        </authorList>
    </citation>
    <scope>NUCLEOTIDE SEQUENCE [LARGE SCALE GENOMIC DNA]</scope>
    <source>
        <strain evidence="2 3">NBRC 15389</strain>
    </source>
</reference>
<gene>
    <name evidence="2" type="ORF">Scani_27550</name>
</gene>
<feature type="compositionally biased region" description="Basic residues" evidence="1">
    <location>
        <begin position="184"/>
        <end position="193"/>
    </location>
</feature>
<feature type="region of interest" description="Disordered" evidence="1">
    <location>
        <begin position="125"/>
        <end position="193"/>
    </location>
</feature>
<feature type="compositionally biased region" description="Basic and acidic residues" evidence="1">
    <location>
        <begin position="128"/>
        <end position="158"/>
    </location>
</feature>
<protein>
    <submittedName>
        <fullName evidence="2">Uncharacterized protein</fullName>
    </submittedName>
</protein>
<evidence type="ECO:0000256" key="1">
    <source>
        <dbReference type="SAM" id="MobiDB-lite"/>
    </source>
</evidence>
<dbReference type="AlphaFoldDB" id="A0A640S626"/>
<accession>A0A640S626</accession>
<feature type="compositionally biased region" description="Pro residues" evidence="1">
    <location>
        <begin position="167"/>
        <end position="182"/>
    </location>
</feature>
<dbReference type="EMBL" id="BLIN01000003">
    <property type="protein sequence ID" value="GFE06487.1"/>
    <property type="molecule type" value="Genomic_DNA"/>
</dbReference>
<dbReference type="Proteomes" id="UP000435837">
    <property type="component" value="Unassembled WGS sequence"/>
</dbReference>
<name>A0A640S626_9ACTN</name>
<comment type="caution">
    <text evidence="2">The sequence shown here is derived from an EMBL/GenBank/DDBJ whole genome shotgun (WGS) entry which is preliminary data.</text>
</comment>
<evidence type="ECO:0000313" key="2">
    <source>
        <dbReference type="EMBL" id="GFE06487.1"/>
    </source>
</evidence>
<evidence type="ECO:0000313" key="3">
    <source>
        <dbReference type="Proteomes" id="UP000435837"/>
    </source>
</evidence>
<organism evidence="2 3">
    <name type="scientific">Streptomyces caniferus</name>
    <dbReference type="NCBI Taxonomy" id="285557"/>
    <lineage>
        <taxon>Bacteria</taxon>
        <taxon>Bacillati</taxon>
        <taxon>Actinomycetota</taxon>
        <taxon>Actinomycetes</taxon>
        <taxon>Kitasatosporales</taxon>
        <taxon>Streptomycetaceae</taxon>
        <taxon>Streptomyces</taxon>
    </lineage>
</organism>
<proteinExistence type="predicted"/>
<sequence>MAAAWVPADVGKAEKYGGCPWNPDVEGPGRLLTAATPVLNAILESVDKYGTTLAPADRQQVKGLATGIKNRTVTHQAGAARHEGGDNFAQVCIWLPGNLFTGPKNRADNPGDQFDASVRFIIGARQRPVHDAPNGDREDRPVRQGPQEDRLRRGGVHESRHRCPHPLSDPPPARLLPRPAPAPGKRRWSATQP</sequence>